<dbReference type="Gene3D" id="3.30.420.150">
    <property type="entry name" value="Exopolyphosphatase. Domain 2"/>
    <property type="match status" value="1"/>
</dbReference>
<dbReference type="InterPro" id="IPR043129">
    <property type="entry name" value="ATPase_NBD"/>
</dbReference>
<evidence type="ECO:0000256" key="1">
    <source>
        <dbReference type="ARBA" id="ARBA00022801"/>
    </source>
</evidence>
<dbReference type="SUPFAM" id="SSF53067">
    <property type="entry name" value="Actin-like ATPase domain"/>
    <property type="match status" value="2"/>
</dbReference>
<name>A0A9D5HLS6_9LILI</name>
<sequence length="547" mass="60549">MTSRAFSPPALTSSPPAMDAAAEAFVAAIDMGSNSFKLLLARSLPCGRFLPVLRLKEPLPLLRGAAFSGETQTRAISALKNLTLALDPHPVQTLRLVATAAIRECPNRSELLTAITTELGLQVHVIPGEEEARLIYLGVLQFLPVYERLVLLVDIGGGSTELLIGKQGRVLFATSLELGHVSLTENFVKNGDFIGLRRFVTEVIGKSGFVEKSRELGGFEMAIGSSGTVRWIQKAIARDLIDGEFRMESAFSREELGCLVAKLGMGEVDKVRALGFSNRRSKVIVAGAVLLFEIFNALSINEMEVSLYGLVEGVVSEMIAKENVDYDWGANARWRSVMTLAARFDGEHWMKSAIQCVGIAKEIFYGLKRCYELGDISGTPISFDEKEFECLEAALLLHNIGKTIGKKGYHKHSYQIIRNSGHLHGYSSEEIKLIALLARYHRKKFPRNGHGSIQELPAGMRQKFRVLCVMIRIAFALQQCQYMDFEELEVLHAPEGFNVILIGVKDTLFVARGLPVAAVIKSELKPELEHFEEVFHKKISLSFPQKD</sequence>
<dbReference type="CDD" id="cd24006">
    <property type="entry name" value="ASKHA_NBD_PPX_GppA"/>
    <property type="match status" value="1"/>
</dbReference>
<dbReference type="Pfam" id="PF02541">
    <property type="entry name" value="Ppx-GppA"/>
    <property type="match status" value="1"/>
</dbReference>
<dbReference type="Gene3D" id="3.30.420.40">
    <property type="match status" value="1"/>
</dbReference>
<proteinExistence type="predicted"/>
<protein>
    <recommendedName>
        <fullName evidence="6">Exopolyphosphatase</fullName>
    </recommendedName>
</protein>
<dbReference type="SUPFAM" id="SSF109604">
    <property type="entry name" value="HD-domain/PDEase-like"/>
    <property type="match status" value="1"/>
</dbReference>
<dbReference type="GO" id="GO:0016462">
    <property type="term" value="F:pyrophosphatase activity"/>
    <property type="evidence" value="ECO:0007669"/>
    <property type="project" value="TreeGrafter"/>
</dbReference>
<dbReference type="Proteomes" id="UP001085076">
    <property type="component" value="Miscellaneous, Linkage group lg02"/>
</dbReference>
<evidence type="ECO:0000259" key="2">
    <source>
        <dbReference type="Pfam" id="PF02541"/>
    </source>
</evidence>
<feature type="domain" description="Ppx/GppA phosphatase N-terminal" evidence="2">
    <location>
        <begin position="66"/>
        <end position="321"/>
    </location>
</feature>
<gene>
    <name evidence="4" type="ORF">J5N97_008867</name>
</gene>
<feature type="domain" description="Ppx/GppA phosphatase C-terminal" evidence="3">
    <location>
        <begin position="384"/>
        <end position="484"/>
    </location>
</feature>
<evidence type="ECO:0000313" key="5">
    <source>
        <dbReference type="Proteomes" id="UP001085076"/>
    </source>
</evidence>
<reference evidence="4" key="1">
    <citation type="submission" date="2021-03" db="EMBL/GenBank/DDBJ databases">
        <authorList>
            <person name="Li Z."/>
            <person name="Yang C."/>
        </authorList>
    </citation>
    <scope>NUCLEOTIDE SEQUENCE</scope>
    <source>
        <strain evidence="4">Dzin_1.0</strain>
        <tissue evidence="4">Leaf</tissue>
    </source>
</reference>
<keyword evidence="5" id="KW-1185">Reference proteome</keyword>
<organism evidence="4 5">
    <name type="scientific">Dioscorea zingiberensis</name>
    <dbReference type="NCBI Taxonomy" id="325984"/>
    <lineage>
        <taxon>Eukaryota</taxon>
        <taxon>Viridiplantae</taxon>
        <taxon>Streptophyta</taxon>
        <taxon>Embryophyta</taxon>
        <taxon>Tracheophyta</taxon>
        <taxon>Spermatophyta</taxon>
        <taxon>Magnoliopsida</taxon>
        <taxon>Liliopsida</taxon>
        <taxon>Dioscoreales</taxon>
        <taxon>Dioscoreaceae</taxon>
        <taxon>Dioscorea</taxon>
    </lineage>
</organism>
<dbReference type="EMBL" id="JAGGNH010000002">
    <property type="protein sequence ID" value="KAJ0980612.1"/>
    <property type="molecule type" value="Genomic_DNA"/>
</dbReference>
<dbReference type="InterPro" id="IPR030673">
    <property type="entry name" value="PyroPPase_GppA_Ppx"/>
</dbReference>
<evidence type="ECO:0008006" key="6">
    <source>
        <dbReference type="Google" id="ProtNLM"/>
    </source>
</evidence>
<dbReference type="Gene3D" id="1.10.3210.10">
    <property type="entry name" value="Hypothetical protein af1432"/>
    <property type="match status" value="1"/>
</dbReference>
<reference evidence="4" key="2">
    <citation type="journal article" date="2022" name="Hortic Res">
        <title>The genome of Dioscorea zingiberensis sheds light on the biosynthesis, origin and evolution of the medicinally important diosgenin saponins.</title>
        <authorList>
            <person name="Li Y."/>
            <person name="Tan C."/>
            <person name="Li Z."/>
            <person name="Guo J."/>
            <person name="Li S."/>
            <person name="Chen X."/>
            <person name="Wang C."/>
            <person name="Dai X."/>
            <person name="Yang H."/>
            <person name="Song W."/>
            <person name="Hou L."/>
            <person name="Xu J."/>
            <person name="Tong Z."/>
            <person name="Xu A."/>
            <person name="Yuan X."/>
            <person name="Wang W."/>
            <person name="Yang Q."/>
            <person name="Chen L."/>
            <person name="Sun Z."/>
            <person name="Wang K."/>
            <person name="Pan B."/>
            <person name="Chen J."/>
            <person name="Bao Y."/>
            <person name="Liu F."/>
            <person name="Qi X."/>
            <person name="Gang D.R."/>
            <person name="Wen J."/>
            <person name="Li J."/>
        </authorList>
    </citation>
    <scope>NUCLEOTIDE SEQUENCE</scope>
    <source>
        <strain evidence="4">Dzin_1.0</strain>
    </source>
</reference>
<dbReference type="AlphaFoldDB" id="A0A9D5HLS6"/>
<dbReference type="PANTHER" id="PTHR30005:SF0">
    <property type="entry name" value="RETROGRADE REGULATION PROTEIN 2"/>
    <property type="match status" value="1"/>
</dbReference>
<dbReference type="InterPro" id="IPR050273">
    <property type="entry name" value="GppA/Ppx_hydrolase"/>
</dbReference>
<dbReference type="InterPro" id="IPR048950">
    <property type="entry name" value="Ppx_GppA_C"/>
</dbReference>
<dbReference type="PANTHER" id="PTHR30005">
    <property type="entry name" value="EXOPOLYPHOSPHATASE"/>
    <property type="match status" value="1"/>
</dbReference>
<dbReference type="Pfam" id="PF21447">
    <property type="entry name" value="Ppx-GppA_III"/>
    <property type="match status" value="1"/>
</dbReference>
<evidence type="ECO:0000259" key="3">
    <source>
        <dbReference type="Pfam" id="PF21447"/>
    </source>
</evidence>
<comment type="caution">
    <text evidence="4">The sequence shown here is derived from an EMBL/GenBank/DDBJ whole genome shotgun (WGS) entry which is preliminary data.</text>
</comment>
<evidence type="ECO:0000313" key="4">
    <source>
        <dbReference type="EMBL" id="KAJ0980612.1"/>
    </source>
</evidence>
<keyword evidence="1" id="KW-0378">Hydrolase</keyword>
<dbReference type="InterPro" id="IPR003695">
    <property type="entry name" value="Ppx_GppA_N"/>
</dbReference>
<dbReference type="PIRSF" id="PIRSF001267">
    <property type="entry name" value="Pyrophosphatase_GppA_Ppx"/>
    <property type="match status" value="1"/>
</dbReference>
<accession>A0A9D5HLS6</accession>
<dbReference type="OrthoDB" id="2014654at2759"/>